<gene>
    <name evidence="2" type="ORF">ACO22_00911</name>
</gene>
<evidence type="ECO:0000313" key="3">
    <source>
        <dbReference type="Proteomes" id="UP000242814"/>
    </source>
</evidence>
<evidence type="ECO:0000313" key="2">
    <source>
        <dbReference type="EMBL" id="ODH44291.1"/>
    </source>
</evidence>
<sequence>MNMLTSSTSVRKEGGIGTSPTVPSMYPYVYSPTEELLQAISRKLFKMVFSPCPRSQRSKFSNPKAADPPIPNSLSPPELPPRFTSAVANNLSEERLAFEAIFRSSTSRTNTQSPQTTPDVQQFPRTTVNRTKHLNSKASRLSLAQLSHKIRRRLSRESHVSRKSSMKFKEHGVSQHGAASQDADLHTNSIINVDFTTTGDAEYDSDARCIGTPQITECISSGISGVLNNTRMVLSNTGSPNGSLGMNRSLFPTGFDGTASGMWDEATGQGFDGFNDRFHTSPCSLTSPGFAPISISSSSNCIEDIGNLPSGQDADNLPRAPRLESPLYRFSWESNWAPRIDRQPLAPTSQRLNYQRILPDFRKSRTDSPTPGFEPQVSQFKEKHTVAGSNTIVSTSSESFYLLNNEQSKSLSNLSAPVKNLPAGQQMIPHTQSRFIEDFSDNDRCSSCASDPIIRNSKCDLKDTRRSFSDGWLSDGKRRGYGYRFVKEADEYTSNSVQQGKKRRAIEEYAAGAERVDPSNLPGEGLLSPKYILEDSRRLHSDSTAVCQQSDASNNQGYEWELGCEGMGSQVRLTGLQKNGNDCVNSHKKFFSSWARFPSHNKNAKSQSAGHSDNVVARDFATQQPSEPNSDKKSGPMPQAGNDKTVIRVSVRKSSGMFNWIRLHRSDTIDRRRYRAGFRRDASRSNDLRNPDLEIIPGGPTGYPIFEQIGDIRLEVNRHKQRMKAQTPVVTPKNKVKPPPTPLLHPEDKPDLSAFNLIGLDSSIEPGSADGWSRLYDDCIGTFSDEDLFMSCSSKNMCHGVDVSKGTPEGPIDKQKSDKISTSMDLRNSTMEFKEEQLVNEVASRDRLLKLVERAWGQ</sequence>
<feature type="region of interest" description="Disordered" evidence="1">
    <location>
        <begin position="723"/>
        <end position="748"/>
    </location>
</feature>
<dbReference type="EMBL" id="LZYO01000020">
    <property type="protein sequence ID" value="ODH44291.1"/>
    <property type="molecule type" value="Genomic_DNA"/>
</dbReference>
<comment type="caution">
    <text evidence="2">The sequence shown here is derived from an EMBL/GenBank/DDBJ whole genome shotgun (WGS) entry which is preliminary data.</text>
</comment>
<organism evidence="2 3">
    <name type="scientific">Paracoccidioides brasiliensis</name>
    <dbReference type="NCBI Taxonomy" id="121759"/>
    <lineage>
        <taxon>Eukaryota</taxon>
        <taxon>Fungi</taxon>
        <taxon>Dikarya</taxon>
        <taxon>Ascomycota</taxon>
        <taxon>Pezizomycotina</taxon>
        <taxon>Eurotiomycetes</taxon>
        <taxon>Eurotiomycetidae</taxon>
        <taxon>Onygenales</taxon>
        <taxon>Ajellomycetaceae</taxon>
        <taxon>Paracoccidioides</taxon>
    </lineage>
</organism>
<feature type="region of interest" description="Disordered" evidence="1">
    <location>
        <begin position="622"/>
        <end position="645"/>
    </location>
</feature>
<name>A0A1D2JN48_PARBR</name>
<accession>A0A1D2JN48</accession>
<dbReference type="Proteomes" id="UP000242814">
    <property type="component" value="Unassembled WGS sequence"/>
</dbReference>
<feature type="region of interest" description="Disordered" evidence="1">
    <location>
        <begin position="1"/>
        <end position="24"/>
    </location>
</feature>
<feature type="region of interest" description="Disordered" evidence="1">
    <location>
        <begin position="55"/>
        <end position="82"/>
    </location>
</feature>
<protein>
    <submittedName>
        <fullName evidence="2">Uncharacterized protein</fullName>
    </submittedName>
</protein>
<reference evidence="2 3" key="1">
    <citation type="submission" date="2016-06" db="EMBL/GenBank/DDBJ databases">
        <authorList>
            <person name="Kjaerup R.B."/>
            <person name="Dalgaard T.S."/>
            <person name="Juul-Madsen H.R."/>
        </authorList>
    </citation>
    <scope>NUCLEOTIDE SEQUENCE [LARGE SCALE GENOMIC DNA]</scope>
    <source>
        <strain evidence="2 3">Pb300</strain>
    </source>
</reference>
<dbReference type="VEuPathDB" id="FungiDB:PADG_08330"/>
<dbReference type="AlphaFoldDB" id="A0A1D2JN48"/>
<evidence type="ECO:0000256" key="1">
    <source>
        <dbReference type="SAM" id="MobiDB-lite"/>
    </source>
</evidence>
<feature type="region of interest" description="Disordered" evidence="1">
    <location>
        <begin position="152"/>
        <end position="181"/>
    </location>
</feature>
<dbReference type="VEuPathDB" id="FungiDB:PABG_07588"/>
<proteinExistence type="predicted"/>